<evidence type="ECO:0008006" key="4">
    <source>
        <dbReference type="Google" id="ProtNLM"/>
    </source>
</evidence>
<dbReference type="InParanoid" id="A0A2T3AW95"/>
<name>A0A2T3AW95_AMORE</name>
<dbReference type="AlphaFoldDB" id="A0A2T3AW95"/>
<dbReference type="Gene3D" id="3.40.50.12500">
    <property type="match status" value="1"/>
</dbReference>
<evidence type="ECO:0000313" key="3">
    <source>
        <dbReference type="Proteomes" id="UP000241818"/>
    </source>
</evidence>
<dbReference type="Pfam" id="PF01177">
    <property type="entry name" value="Asp_Glu_race"/>
    <property type="match status" value="1"/>
</dbReference>
<dbReference type="InterPro" id="IPR001920">
    <property type="entry name" value="Asp/Glu_race"/>
</dbReference>
<accession>A0A2T3AW95</accession>
<dbReference type="PANTHER" id="PTHR28047:SF5">
    <property type="entry name" value="PROTEIN DCG1"/>
    <property type="match status" value="1"/>
</dbReference>
<dbReference type="SUPFAM" id="SSF53681">
    <property type="entry name" value="Aspartate/glutamate racemase"/>
    <property type="match status" value="1"/>
</dbReference>
<dbReference type="InterPro" id="IPR015942">
    <property type="entry name" value="Asp/Glu/hydantoin_racemase"/>
</dbReference>
<dbReference type="RefSeq" id="XP_024718891.1">
    <property type="nucleotide sequence ID" value="XM_024866873.1"/>
</dbReference>
<keyword evidence="3" id="KW-1185">Reference proteome</keyword>
<gene>
    <name evidence="2" type="ORF">M430DRAFT_36125</name>
</gene>
<comment type="similarity">
    <text evidence="1">Belongs to the HyuE racemase family.</text>
</comment>
<proteinExistence type="inferred from homology"/>
<evidence type="ECO:0000313" key="2">
    <source>
        <dbReference type="EMBL" id="PSS12900.1"/>
    </source>
</evidence>
<dbReference type="OrthoDB" id="412018at2759"/>
<protein>
    <recommendedName>
        <fullName evidence="4">Asp/Glu racemase</fullName>
    </recommendedName>
</protein>
<dbReference type="InterPro" id="IPR052186">
    <property type="entry name" value="Hydantoin_racemase-like"/>
</dbReference>
<organism evidence="2 3">
    <name type="scientific">Amorphotheca resinae ATCC 22711</name>
    <dbReference type="NCBI Taxonomy" id="857342"/>
    <lineage>
        <taxon>Eukaryota</taxon>
        <taxon>Fungi</taxon>
        <taxon>Dikarya</taxon>
        <taxon>Ascomycota</taxon>
        <taxon>Pezizomycotina</taxon>
        <taxon>Leotiomycetes</taxon>
        <taxon>Helotiales</taxon>
        <taxon>Amorphothecaceae</taxon>
        <taxon>Amorphotheca</taxon>
    </lineage>
</organism>
<reference evidence="2 3" key="1">
    <citation type="journal article" date="2018" name="New Phytol.">
        <title>Comparative genomics and transcriptomics depict ericoid mycorrhizal fungi as versatile saprotrophs and plant mutualists.</title>
        <authorList>
            <person name="Martino E."/>
            <person name="Morin E."/>
            <person name="Grelet G.A."/>
            <person name="Kuo A."/>
            <person name="Kohler A."/>
            <person name="Daghino S."/>
            <person name="Barry K.W."/>
            <person name="Cichocki N."/>
            <person name="Clum A."/>
            <person name="Dockter R.B."/>
            <person name="Hainaut M."/>
            <person name="Kuo R.C."/>
            <person name="LaButti K."/>
            <person name="Lindahl B.D."/>
            <person name="Lindquist E.A."/>
            <person name="Lipzen A."/>
            <person name="Khouja H.R."/>
            <person name="Magnuson J."/>
            <person name="Murat C."/>
            <person name="Ohm R.A."/>
            <person name="Singer S.W."/>
            <person name="Spatafora J.W."/>
            <person name="Wang M."/>
            <person name="Veneault-Fourrey C."/>
            <person name="Henrissat B."/>
            <person name="Grigoriev I.V."/>
            <person name="Martin F.M."/>
            <person name="Perotto S."/>
        </authorList>
    </citation>
    <scope>NUCLEOTIDE SEQUENCE [LARGE SCALE GENOMIC DNA]</scope>
    <source>
        <strain evidence="2 3">ATCC 22711</strain>
    </source>
</reference>
<dbReference type="InterPro" id="IPR053714">
    <property type="entry name" value="Iso_Racemase_Enz_sf"/>
</dbReference>
<dbReference type="EMBL" id="KZ679014">
    <property type="protein sequence ID" value="PSS12900.1"/>
    <property type="molecule type" value="Genomic_DNA"/>
</dbReference>
<dbReference type="FunCoup" id="A0A2T3AW95">
    <property type="interactions" value="34"/>
</dbReference>
<dbReference type="GeneID" id="36574954"/>
<dbReference type="Proteomes" id="UP000241818">
    <property type="component" value="Unassembled WGS sequence"/>
</dbReference>
<dbReference type="GO" id="GO:0047661">
    <property type="term" value="F:amino-acid racemase activity"/>
    <property type="evidence" value="ECO:0007669"/>
    <property type="project" value="InterPro"/>
</dbReference>
<dbReference type="STRING" id="857342.A0A2T3AW95"/>
<evidence type="ECO:0000256" key="1">
    <source>
        <dbReference type="ARBA" id="ARBA00038414"/>
    </source>
</evidence>
<dbReference type="PANTHER" id="PTHR28047">
    <property type="entry name" value="PROTEIN DCG1"/>
    <property type="match status" value="1"/>
</dbReference>
<sequence length="234" mass="24941">MASSGSADCRLLLVNPNSTSSMTENLAHLYSGLPNISLEFVDGSDVPGCPPAIENQTHSVQSAALLLPKILGRIAESPVDGILICCFSDHPLVPILRENTDVPIMGIFQASLQAAAMMERKFGIVTTAMAWQPILTSSVLALGAQRSSAGVIATGLGVLELESKPQDVVLKRIEECTTTLIESGARCIILGCAGMAPLERMLKRILPREIAIIDGVRYGIHFLAAMIRAARYSD</sequence>